<reference evidence="1 2" key="1">
    <citation type="submission" date="2019-09" db="EMBL/GenBank/DDBJ databases">
        <title>Draft genome sequences of 48 bacterial type strains from the CCUG.</title>
        <authorList>
            <person name="Tunovic T."/>
            <person name="Pineiro-Iglesias B."/>
            <person name="Unosson C."/>
            <person name="Inganas E."/>
            <person name="Ohlen M."/>
            <person name="Cardew S."/>
            <person name="Jensie-Markopoulos S."/>
            <person name="Salva-Serra F."/>
            <person name="Jaen-Luchoro D."/>
            <person name="Karlsson R."/>
            <person name="Svensson-Stadler L."/>
            <person name="Chun J."/>
            <person name="Moore E."/>
        </authorList>
    </citation>
    <scope>NUCLEOTIDE SEQUENCE [LARGE SCALE GENOMIC DNA]</scope>
    <source>
        <strain evidence="1 2">CCUG 65687</strain>
    </source>
</reference>
<gene>
    <name evidence="1" type="ORF">F7R13_10620</name>
</gene>
<name>A0A6L3NJF2_9BURK</name>
<sequence>MSTGLEKVAHCIRNRRDERNEIKSTDRFRGSPMLAKCKAESTRRLMPLKRNRVNQHKAIDYFLHRSKAAVCDASIVR</sequence>
<accession>A0A6L3NJF2</accession>
<dbReference type="AlphaFoldDB" id="A0A6L3NJF2"/>
<proteinExistence type="predicted"/>
<evidence type="ECO:0000313" key="1">
    <source>
        <dbReference type="EMBL" id="KAB0682507.1"/>
    </source>
</evidence>
<comment type="caution">
    <text evidence="1">The sequence shown here is derived from an EMBL/GenBank/DDBJ whole genome shotgun (WGS) entry which is preliminary data.</text>
</comment>
<dbReference type="EMBL" id="VZOL01000093">
    <property type="protein sequence ID" value="KAB0682507.1"/>
    <property type="molecule type" value="Genomic_DNA"/>
</dbReference>
<organism evidence="1 2">
    <name type="scientific">Burkholderia territorii</name>
    <dbReference type="NCBI Taxonomy" id="1503055"/>
    <lineage>
        <taxon>Bacteria</taxon>
        <taxon>Pseudomonadati</taxon>
        <taxon>Pseudomonadota</taxon>
        <taxon>Betaproteobacteria</taxon>
        <taxon>Burkholderiales</taxon>
        <taxon>Burkholderiaceae</taxon>
        <taxon>Burkholderia</taxon>
        <taxon>Burkholderia cepacia complex</taxon>
    </lineage>
</organism>
<dbReference type="Proteomes" id="UP000473571">
    <property type="component" value="Unassembled WGS sequence"/>
</dbReference>
<evidence type="ECO:0000313" key="2">
    <source>
        <dbReference type="Proteomes" id="UP000473571"/>
    </source>
</evidence>
<protein>
    <submittedName>
        <fullName evidence="1">Uncharacterized protein</fullName>
    </submittedName>
</protein>